<dbReference type="AlphaFoldDB" id="A0A183FFT7"/>
<reference evidence="3" key="2">
    <citation type="submission" date="2019-09" db="UniProtKB">
        <authorList>
            <consortium name="WormBaseParasite"/>
        </authorList>
    </citation>
    <scope>IDENTIFICATION</scope>
</reference>
<accession>A0A183FFT7</accession>
<organism evidence="2 3">
    <name type="scientific">Heligmosomoides polygyrus</name>
    <name type="common">Parasitic roundworm</name>
    <dbReference type="NCBI Taxonomy" id="6339"/>
    <lineage>
        <taxon>Eukaryota</taxon>
        <taxon>Metazoa</taxon>
        <taxon>Ecdysozoa</taxon>
        <taxon>Nematoda</taxon>
        <taxon>Chromadorea</taxon>
        <taxon>Rhabditida</taxon>
        <taxon>Rhabditina</taxon>
        <taxon>Rhabditomorpha</taxon>
        <taxon>Strongyloidea</taxon>
        <taxon>Heligmosomidae</taxon>
        <taxon>Heligmosomoides</taxon>
    </lineage>
</organism>
<dbReference type="WBParaSite" id="HPBE_0000542901-mRNA-1">
    <property type="protein sequence ID" value="HPBE_0000542901-mRNA-1"/>
    <property type="gene ID" value="HPBE_0000542901"/>
</dbReference>
<dbReference type="EMBL" id="UZAH01025468">
    <property type="protein sequence ID" value="VDO64526.1"/>
    <property type="molecule type" value="Genomic_DNA"/>
</dbReference>
<dbReference type="Proteomes" id="UP000050761">
    <property type="component" value="Unassembled WGS sequence"/>
</dbReference>
<protein>
    <submittedName>
        <fullName evidence="3">Secreted protein</fullName>
    </submittedName>
</protein>
<reference evidence="1 2" key="1">
    <citation type="submission" date="2018-11" db="EMBL/GenBank/DDBJ databases">
        <authorList>
            <consortium name="Pathogen Informatics"/>
        </authorList>
    </citation>
    <scope>NUCLEOTIDE SEQUENCE [LARGE SCALE GENOMIC DNA]</scope>
</reference>
<sequence length="96" mass="10722">MYSGPSYGSSVLWSTGWRTAGARAISARVHVWNGKRDQVRPVVAAAQGPCGHHNRRPGHREPGMNHLIYPTQHDLWHNYTIDPECSRARISGPLLL</sequence>
<evidence type="ECO:0000313" key="3">
    <source>
        <dbReference type="WBParaSite" id="HPBE_0000542901-mRNA-1"/>
    </source>
</evidence>
<name>A0A183FFT7_HELPZ</name>
<evidence type="ECO:0000313" key="2">
    <source>
        <dbReference type="Proteomes" id="UP000050761"/>
    </source>
</evidence>
<evidence type="ECO:0000313" key="1">
    <source>
        <dbReference type="EMBL" id="VDO64526.1"/>
    </source>
</evidence>
<proteinExistence type="predicted"/>
<gene>
    <name evidence="1" type="ORF">HPBE_LOCUS5430</name>
</gene>
<accession>A0A3P7WUW1</accession>
<keyword evidence="2" id="KW-1185">Reference proteome</keyword>